<dbReference type="PATRIC" id="fig|1263868.3.peg.3234"/>
<accession>M5S4V4</accession>
<dbReference type="EMBL" id="ANOF01000092">
    <property type="protein sequence ID" value="EMI26491.1"/>
    <property type="molecule type" value="Genomic_DNA"/>
</dbReference>
<name>M5S4V4_9BACT</name>
<gene>
    <name evidence="1" type="ORF">RESH_02991</name>
</gene>
<reference evidence="1 2" key="1">
    <citation type="journal article" date="2013" name="Mar. Genomics">
        <title>Expression of sulfatases in Rhodopirellula baltica and the diversity of sulfatases in the genus Rhodopirellula.</title>
        <authorList>
            <person name="Wegner C.E."/>
            <person name="Richter-Heitmann T."/>
            <person name="Klindworth A."/>
            <person name="Klockow C."/>
            <person name="Richter M."/>
            <person name="Achstetter T."/>
            <person name="Glockner F.O."/>
            <person name="Harder J."/>
        </authorList>
    </citation>
    <scope>NUCLEOTIDE SEQUENCE [LARGE SCALE GENOMIC DNA]</scope>
    <source>
        <strain evidence="1 2">SH398</strain>
    </source>
</reference>
<comment type="caution">
    <text evidence="1">The sequence shown here is derived from an EMBL/GenBank/DDBJ whole genome shotgun (WGS) entry which is preliminary data.</text>
</comment>
<sequence>MNPWFDGLEWRRFSFFIFANPRISRMADRFFSRLLVASFAAFCVFANSGLHGIVAQETAADSEESTPLSPDPAVEQLILKASGGPEALGRSLDSLARVRAWSAIDELLQPLASNAPAADRAARIASQISTDQRIRISSAEDVSEEAKKALDAIFDARATTLRDPNRLQAAIKQLTSSSDDEKLGAYRTLFRGGEYASAALIGDIVQTKDLDQRREDLRVLLKIDRSAGIAGLRRVALYGNDSARSKAIDALAMLGLDEVQVDLLVRRLEATSDAASRLPALKIMRLSLKDAMGEAVASQHDFGDVSVWAINAKRDGVVPTQAATWVVAFRNAADAASRLSRVGDDDPASMIQQLTAQLAYRVANDPDWGDAKNRDEFIKAFFGDASSEDVLAAWALPVLENSVELDNDPAAVGILRLIDGELSRGLSASLLRQGADASVLVETVDHPNATVRYEAAATIARLMAADPQLTFAGISRVRDRWQQMATLGPKGVAIILENRPEIISAWQRIMAGAGFEPRIADSVAALERRLSRGDDLRLIVSKQQPRDASAIEMIDVVRRMRVGRDVPLLIYSPAPMVETPEQLEEEIDQRTESQKEFDANLPDQFGVRGGIDSLDIEIEASLIHGTVHRDWTKRRGLDLQLIGQTRWGDESLRAGVIRSMPRPRSAAGLYEILLDSRRRAHLPTLSPSDRVRYRMIALDAIAMTTEE</sequence>
<dbReference type="AlphaFoldDB" id="M5S4V4"/>
<evidence type="ECO:0000313" key="1">
    <source>
        <dbReference type="EMBL" id="EMI26491.1"/>
    </source>
</evidence>
<dbReference type="Proteomes" id="UP000011996">
    <property type="component" value="Unassembled WGS sequence"/>
</dbReference>
<organism evidence="1 2">
    <name type="scientific">Rhodopirellula europaea SH398</name>
    <dbReference type="NCBI Taxonomy" id="1263868"/>
    <lineage>
        <taxon>Bacteria</taxon>
        <taxon>Pseudomonadati</taxon>
        <taxon>Planctomycetota</taxon>
        <taxon>Planctomycetia</taxon>
        <taxon>Pirellulales</taxon>
        <taxon>Pirellulaceae</taxon>
        <taxon>Rhodopirellula</taxon>
    </lineage>
</organism>
<proteinExistence type="predicted"/>
<protein>
    <submittedName>
        <fullName evidence="1">Uncharacterized protein</fullName>
    </submittedName>
</protein>
<evidence type="ECO:0000313" key="2">
    <source>
        <dbReference type="Proteomes" id="UP000011996"/>
    </source>
</evidence>